<keyword evidence="3" id="KW-1185">Reference proteome</keyword>
<sequence length="67" mass="7448">MSAARAEPAAQKPMAAASAAFFQKERDMRMTFEKRNRKETKRGKEARIHSPDAGLKRRQCIDAGPSG</sequence>
<feature type="compositionally biased region" description="Low complexity" evidence="1">
    <location>
        <begin position="1"/>
        <end position="22"/>
    </location>
</feature>
<dbReference type="Proteomes" id="UP001500279">
    <property type="component" value="Unassembled WGS sequence"/>
</dbReference>
<name>A0ABN1K1U4_9BURK</name>
<feature type="compositionally biased region" description="Basic and acidic residues" evidence="1">
    <location>
        <begin position="23"/>
        <end position="50"/>
    </location>
</feature>
<evidence type="ECO:0000313" key="3">
    <source>
        <dbReference type="Proteomes" id="UP001500279"/>
    </source>
</evidence>
<proteinExistence type="predicted"/>
<evidence type="ECO:0000256" key="1">
    <source>
        <dbReference type="SAM" id="MobiDB-lite"/>
    </source>
</evidence>
<evidence type="ECO:0000313" key="2">
    <source>
        <dbReference type="EMBL" id="GAA0752542.1"/>
    </source>
</evidence>
<protein>
    <submittedName>
        <fullName evidence="2">Uncharacterized protein</fullName>
    </submittedName>
</protein>
<organism evidence="2 3">
    <name type="scientific">Ideonella azotifigens</name>
    <dbReference type="NCBI Taxonomy" id="513160"/>
    <lineage>
        <taxon>Bacteria</taxon>
        <taxon>Pseudomonadati</taxon>
        <taxon>Pseudomonadota</taxon>
        <taxon>Betaproteobacteria</taxon>
        <taxon>Burkholderiales</taxon>
        <taxon>Sphaerotilaceae</taxon>
        <taxon>Ideonella</taxon>
    </lineage>
</organism>
<comment type="caution">
    <text evidence="2">The sequence shown here is derived from an EMBL/GenBank/DDBJ whole genome shotgun (WGS) entry which is preliminary data.</text>
</comment>
<reference evidence="2 3" key="1">
    <citation type="journal article" date="2019" name="Int. J. Syst. Evol. Microbiol.">
        <title>The Global Catalogue of Microorganisms (GCM) 10K type strain sequencing project: providing services to taxonomists for standard genome sequencing and annotation.</title>
        <authorList>
            <consortium name="The Broad Institute Genomics Platform"/>
            <consortium name="The Broad Institute Genome Sequencing Center for Infectious Disease"/>
            <person name="Wu L."/>
            <person name="Ma J."/>
        </authorList>
    </citation>
    <scope>NUCLEOTIDE SEQUENCE [LARGE SCALE GENOMIC DNA]</scope>
    <source>
        <strain evidence="2 3">JCM 15503</strain>
    </source>
</reference>
<feature type="region of interest" description="Disordered" evidence="1">
    <location>
        <begin position="1"/>
        <end position="67"/>
    </location>
</feature>
<dbReference type="EMBL" id="BAAAEW010000014">
    <property type="protein sequence ID" value="GAA0752542.1"/>
    <property type="molecule type" value="Genomic_DNA"/>
</dbReference>
<gene>
    <name evidence="2" type="ORF">GCM10009107_26500</name>
</gene>
<accession>A0ABN1K1U4</accession>